<organism evidence="1">
    <name type="scientific">Anguilla anguilla</name>
    <name type="common">European freshwater eel</name>
    <name type="synonym">Muraena anguilla</name>
    <dbReference type="NCBI Taxonomy" id="7936"/>
    <lineage>
        <taxon>Eukaryota</taxon>
        <taxon>Metazoa</taxon>
        <taxon>Chordata</taxon>
        <taxon>Craniata</taxon>
        <taxon>Vertebrata</taxon>
        <taxon>Euteleostomi</taxon>
        <taxon>Actinopterygii</taxon>
        <taxon>Neopterygii</taxon>
        <taxon>Teleostei</taxon>
        <taxon>Anguilliformes</taxon>
        <taxon>Anguillidae</taxon>
        <taxon>Anguilla</taxon>
    </lineage>
</organism>
<accession>A0A0E9WCU2</accession>
<proteinExistence type="predicted"/>
<name>A0A0E9WCU2_ANGAN</name>
<dbReference type="EMBL" id="GBXM01020395">
    <property type="protein sequence ID" value="JAH88182.1"/>
    <property type="molecule type" value="Transcribed_RNA"/>
</dbReference>
<dbReference type="AlphaFoldDB" id="A0A0E9WCU2"/>
<reference evidence="1" key="2">
    <citation type="journal article" date="2015" name="Fish Shellfish Immunol.">
        <title>Early steps in the European eel (Anguilla anguilla)-Vibrio vulnificus interaction in the gills: Role of the RtxA13 toxin.</title>
        <authorList>
            <person name="Callol A."/>
            <person name="Pajuelo D."/>
            <person name="Ebbesson L."/>
            <person name="Teles M."/>
            <person name="MacKenzie S."/>
            <person name="Amaro C."/>
        </authorList>
    </citation>
    <scope>NUCLEOTIDE SEQUENCE</scope>
</reference>
<evidence type="ECO:0000313" key="1">
    <source>
        <dbReference type="EMBL" id="JAH88182.1"/>
    </source>
</evidence>
<sequence length="56" mass="6302">MLYDLASLLFLSYKALFSAVELQELQPLQLLSLEHFKNAPLGLIEMLVLLLLSAIL</sequence>
<protein>
    <submittedName>
        <fullName evidence="1">Uncharacterized protein</fullName>
    </submittedName>
</protein>
<reference evidence="1" key="1">
    <citation type="submission" date="2014-11" db="EMBL/GenBank/DDBJ databases">
        <authorList>
            <person name="Amaro Gonzalez C."/>
        </authorList>
    </citation>
    <scope>NUCLEOTIDE SEQUENCE</scope>
</reference>